<protein>
    <submittedName>
        <fullName evidence="1">Uncharacterized protein</fullName>
    </submittedName>
</protein>
<name>A0A6I6D8Z1_9FIRM</name>
<evidence type="ECO:0000313" key="1">
    <source>
        <dbReference type="EMBL" id="QGT99335.1"/>
    </source>
</evidence>
<gene>
    <name evidence="1" type="ORF">SYNTR_0742</name>
</gene>
<proteinExistence type="predicted"/>
<keyword evidence="2" id="KW-1185">Reference proteome</keyword>
<dbReference type="InterPro" id="IPR019271">
    <property type="entry name" value="DUF2284_metal-binding"/>
</dbReference>
<accession>A0A6I6D8Z1</accession>
<dbReference type="Pfam" id="PF10050">
    <property type="entry name" value="DUF2284"/>
    <property type="match status" value="1"/>
</dbReference>
<dbReference type="EMBL" id="CP046457">
    <property type="protein sequence ID" value="QGT99335.1"/>
    <property type="molecule type" value="Genomic_DNA"/>
</dbReference>
<dbReference type="KEGG" id="salq:SYNTR_0742"/>
<dbReference type="Proteomes" id="UP000426444">
    <property type="component" value="Chromosome"/>
</dbReference>
<dbReference type="AlphaFoldDB" id="A0A6I6D8Z1"/>
<evidence type="ECO:0000313" key="2">
    <source>
        <dbReference type="Proteomes" id="UP000426444"/>
    </source>
</evidence>
<sequence length="126" mass="14642">MPPIAECEKFFSEFSNAIILRVESPAHHRNFDFKVFEETDDKVLELEKDLFYAGYYKAMAFSATICYRCGDECAKNTECKNNYKSRPTPEALGVDIFATVKKIGYPIEVLSSYDQNMNRYYLIMIE</sequence>
<reference evidence="2" key="1">
    <citation type="journal article" date="2019" name="Microbiology">
        <title>Complete Genome Sequence of an Uncultured Bacterium of the Candidate Phylum Bipolaricaulota.</title>
        <authorList>
            <person name="Kadnikov V.V."/>
            <person name="Mardanov A.V."/>
            <person name="Beletsky A.V."/>
            <person name="Frank Y.A."/>
            <person name="Karnachuk O.V."/>
            <person name="Ravin N.V."/>
        </authorList>
    </citation>
    <scope>NUCLEOTIDE SEQUENCE [LARGE SCALE GENOMIC DNA]</scope>
</reference>
<organism evidence="1 2">
    <name type="scientific">Candidatus Syntrophocurvum alkaliphilum</name>
    <dbReference type="NCBI Taxonomy" id="2293317"/>
    <lineage>
        <taxon>Bacteria</taxon>
        <taxon>Bacillati</taxon>
        <taxon>Bacillota</taxon>
        <taxon>Clostridia</taxon>
        <taxon>Eubacteriales</taxon>
        <taxon>Syntrophomonadaceae</taxon>
        <taxon>Candidatus Syntrophocurvum</taxon>
    </lineage>
</organism>